<dbReference type="EMBL" id="LQOB01000038">
    <property type="protein sequence ID" value="KXT87731.1"/>
    <property type="molecule type" value="Genomic_DNA"/>
</dbReference>
<dbReference type="PATRIC" id="fig|1303.79.peg.638"/>
<gene>
    <name evidence="1" type="ORF">SORDD16_00585</name>
</gene>
<evidence type="ECO:0000313" key="1">
    <source>
        <dbReference type="EMBL" id="KXT87731.1"/>
    </source>
</evidence>
<protein>
    <submittedName>
        <fullName evidence="1">NADPH:quinone oxidoreductase</fullName>
    </submittedName>
</protein>
<proteinExistence type="predicted"/>
<dbReference type="Proteomes" id="UP000072653">
    <property type="component" value="Unassembled WGS sequence"/>
</dbReference>
<name>A0A139PEQ0_STROR</name>
<accession>A0A139PEQ0</accession>
<evidence type="ECO:0000313" key="2">
    <source>
        <dbReference type="Proteomes" id="UP000072653"/>
    </source>
</evidence>
<sequence>MEVSYLDYSAVPIFSQDLEVSTHPDVAIARKVVLTADAICAFSSVKQVCPHLICTRPTFYYL</sequence>
<comment type="caution">
    <text evidence="1">The sequence shown here is derived from an EMBL/GenBank/DDBJ whole genome shotgun (WGS) entry which is preliminary data.</text>
</comment>
<dbReference type="AlphaFoldDB" id="A0A139PEQ0"/>
<organism evidence="1 2">
    <name type="scientific">Streptococcus oralis</name>
    <dbReference type="NCBI Taxonomy" id="1303"/>
    <lineage>
        <taxon>Bacteria</taxon>
        <taxon>Bacillati</taxon>
        <taxon>Bacillota</taxon>
        <taxon>Bacilli</taxon>
        <taxon>Lactobacillales</taxon>
        <taxon>Streptococcaceae</taxon>
        <taxon>Streptococcus</taxon>
    </lineage>
</organism>
<reference evidence="1 2" key="1">
    <citation type="submission" date="2016-01" db="EMBL/GenBank/DDBJ databases">
        <title>Highly variable Streptococcus oralis are common among viridans streptococci isolated from primates.</title>
        <authorList>
            <person name="Denapaite D."/>
            <person name="Rieger M."/>
            <person name="Koendgen S."/>
            <person name="Brueckner R."/>
            <person name="Ochigava I."/>
            <person name="Kappeler P."/>
            <person name="Maetz-Rensing K."/>
            <person name="Leendertz F."/>
            <person name="Hakenbeck R."/>
        </authorList>
    </citation>
    <scope>NUCLEOTIDE SEQUENCE [LARGE SCALE GENOMIC DNA]</scope>
    <source>
        <strain evidence="1 2">DD16</strain>
    </source>
</reference>